<dbReference type="SUPFAM" id="SSF53474">
    <property type="entry name" value="alpha/beta-Hydrolases"/>
    <property type="match status" value="1"/>
</dbReference>
<dbReference type="PANTHER" id="PTHR48098:SF1">
    <property type="entry name" value="DIACYLGLYCEROL ACYLTRANSFERASE_MYCOLYLTRANSFERASE AG85A"/>
    <property type="match status" value="1"/>
</dbReference>
<protein>
    <submittedName>
        <fullName evidence="2">Esterase family protein</fullName>
    </submittedName>
</protein>
<sequence>MRGPLRMLVPALALASALLLSPAVGVGLARADDVVPPRVPVAADAAPAIVGETALSDRLVLLQVASPAMRRVVPVKVLKAADGSRPRGAYYLLDGNSGRVDDTNWLDPADGDAQAFFADKNVNVVFPIGGTGTMYTDWQQDHPKFGRVKWETFLTEELPPLIDARFHTDGRNAIGGISMGAEAAVMLAERHPGLYRAVAGYSGCYQTMGAAGELLTDLVVINGNASGAQMWGPPGGPDWRAHDIFAGAAKLRGTAVYLSSGSGLPGPHETLQTPNLLQVVTTGGVLEFGSNVCTDQLTGALRSAGVDVTRSATPVGVHAWAYWRDELARSWPTLQRALG</sequence>
<reference evidence="2" key="1">
    <citation type="submission" date="2022-08" db="EMBL/GenBank/DDBJ databases">
        <title>Genome analysis of Corynebacteriales strain.</title>
        <authorList>
            <person name="Lee S.D."/>
        </authorList>
    </citation>
    <scope>NUCLEOTIDE SEQUENCE</scope>
    <source>
        <strain evidence="2">D3-21</strain>
    </source>
</reference>
<organism evidence="2 3">
    <name type="scientific">Speluncibacter jeojiensis</name>
    <dbReference type="NCBI Taxonomy" id="2710754"/>
    <lineage>
        <taxon>Bacteria</taxon>
        <taxon>Bacillati</taxon>
        <taxon>Actinomycetota</taxon>
        <taxon>Actinomycetes</taxon>
        <taxon>Mycobacteriales</taxon>
        <taxon>Speluncibacteraceae</taxon>
        <taxon>Speluncibacter</taxon>
    </lineage>
</organism>
<dbReference type="InterPro" id="IPR050583">
    <property type="entry name" value="Mycobacterial_A85_antigen"/>
</dbReference>
<dbReference type="InterPro" id="IPR000801">
    <property type="entry name" value="Esterase-like"/>
</dbReference>
<dbReference type="Gene3D" id="3.40.50.1820">
    <property type="entry name" value="alpha/beta hydrolase"/>
    <property type="match status" value="1"/>
</dbReference>
<dbReference type="InterPro" id="IPR029058">
    <property type="entry name" value="AB_hydrolase_fold"/>
</dbReference>
<evidence type="ECO:0000256" key="1">
    <source>
        <dbReference type="SAM" id="SignalP"/>
    </source>
</evidence>
<evidence type="ECO:0000313" key="3">
    <source>
        <dbReference type="Proteomes" id="UP001152755"/>
    </source>
</evidence>
<dbReference type="PANTHER" id="PTHR48098">
    <property type="entry name" value="ENTEROCHELIN ESTERASE-RELATED"/>
    <property type="match status" value="1"/>
</dbReference>
<keyword evidence="1" id="KW-0732">Signal</keyword>
<dbReference type="EMBL" id="JANRHA010000012">
    <property type="protein sequence ID" value="MDG3016325.1"/>
    <property type="molecule type" value="Genomic_DNA"/>
</dbReference>
<keyword evidence="3" id="KW-1185">Reference proteome</keyword>
<evidence type="ECO:0000313" key="2">
    <source>
        <dbReference type="EMBL" id="MDG3016325.1"/>
    </source>
</evidence>
<dbReference type="GO" id="GO:0016747">
    <property type="term" value="F:acyltransferase activity, transferring groups other than amino-acyl groups"/>
    <property type="evidence" value="ECO:0007669"/>
    <property type="project" value="TreeGrafter"/>
</dbReference>
<name>A0A9X4REX3_9ACTN</name>
<dbReference type="RefSeq" id="WP_332520484.1">
    <property type="nucleotide sequence ID" value="NZ_JANRHA010000012.1"/>
</dbReference>
<accession>A0A9X4REX3</accession>
<dbReference type="AlphaFoldDB" id="A0A9X4REX3"/>
<comment type="caution">
    <text evidence="2">The sequence shown here is derived from an EMBL/GenBank/DDBJ whole genome shotgun (WGS) entry which is preliminary data.</text>
</comment>
<gene>
    <name evidence="2" type="ORF">NVS88_17355</name>
</gene>
<feature type="chain" id="PRO_5040760673" evidence="1">
    <location>
        <begin position="32"/>
        <end position="339"/>
    </location>
</feature>
<dbReference type="Pfam" id="PF00756">
    <property type="entry name" value="Esterase"/>
    <property type="match status" value="1"/>
</dbReference>
<feature type="signal peptide" evidence="1">
    <location>
        <begin position="1"/>
        <end position="31"/>
    </location>
</feature>
<dbReference type="Proteomes" id="UP001152755">
    <property type="component" value="Unassembled WGS sequence"/>
</dbReference>
<proteinExistence type="predicted"/>